<accession>A0ABP3KCN3</accession>
<sequence>MKVTVELDCTPEEARKLMGLPDVGKLNETYVKELSKFLQGASSVEQLQNFTKIITPMGEAGIKMFSSFLGGAMGTGSNGGKSSSSSKKKD</sequence>
<reference evidence="2" key="1">
    <citation type="journal article" date="2019" name="Int. J. Syst. Evol. Microbiol.">
        <title>The Global Catalogue of Microorganisms (GCM) 10K type strain sequencing project: providing services to taxonomists for standard genome sequencing and annotation.</title>
        <authorList>
            <consortium name="The Broad Institute Genomics Platform"/>
            <consortium name="The Broad Institute Genome Sequencing Center for Infectious Disease"/>
            <person name="Wu L."/>
            <person name="Ma J."/>
        </authorList>
    </citation>
    <scope>NUCLEOTIDE SEQUENCE [LARGE SCALE GENOMIC DNA]</scope>
    <source>
        <strain evidence="2">JCM 14162</strain>
    </source>
</reference>
<dbReference type="InterPro" id="IPR045502">
    <property type="entry name" value="DUF6489"/>
</dbReference>
<keyword evidence="2" id="KW-1185">Reference proteome</keyword>
<comment type="caution">
    <text evidence="1">The sequence shown here is derived from an EMBL/GenBank/DDBJ whole genome shotgun (WGS) entry which is preliminary data.</text>
</comment>
<dbReference type="Pfam" id="PF20099">
    <property type="entry name" value="DUF6489"/>
    <property type="match status" value="1"/>
</dbReference>
<gene>
    <name evidence="1" type="ORF">GCM10009096_17720</name>
</gene>
<protein>
    <submittedName>
        <fullName evidence="1">Uncharacterized protein</fullName>
    </submittedName>
</protein>
<dbReference type="EMBL" id="BAAAEM010000002">
    <property type="protein sequence ID" value="GAA0476402.1"/>
    <property type="molecule type" value="Genomic_DNA"/>
</dbReference>
<dbReference type="Proteomes" id="UP001500713">
    <property type="component" value="Unassembled WGS sequence"/>
</dbReference>
<evidence type="ECO:0000313" key="2">
    <source>
        <dbReference type="Proteomes" id="UP001500713"/>
    </source>
</evidence>
<organism evidence="1 2">
    <name type="scientific">Parasphingorhabdus litoris</name>
    <dbReference type="NCBI Taxonomy" id="394733"/>
    <lineage>
        <taxon>Bacteria</taxon>
        <taxon>Pseudomonadati</taxon>
        <taxon>Pseudomonadota</taxon>
        <taxon>Alphaproteobacteria</taxon>
        <taxon>Sphingomonadales</taxon>
        <taxon>Sphingomonadaceae</taxon>
        <taxon>Parasphingorhabdus</taxon>
    </lineage>
</organism>
<evidence type="ECO:0000313" key="1">
    <source>
        <dbReference type="EMBL" id="GAA0476402.1"/>
    </source>
</evidence>
<name>A0ABP3KCN3_9SPHN</name>
<proteinExistence type="predicted"/>
<dbReference type="RefSeq" id="WP_229954892.1">
    <property type="nucleotide sequence ID" value="NZ_BAAAEM010000002.1"/>
</dbReference>